<evidence type="ECO:0000313" key="3">
    <source>
        <dbReference type="Proteomes" id="UP001562354"/>
    </source>
</evidence>
<gene>
    <name evidence="2" type="ORF">AAFC00_006269</name>
</gene>
<sequence>MDEQQPLAASSPLDQLEAQLSLVLEHTGRIFAGRVKSRKTHGVVDNSSRLRQVLLGADGSFHDALDMLESELAIARAVMRRDLAVCRTALESRESDARTSKQTGGDGEVDTANPSGNDQTDAQDLDVSMTGDETSKLSPQGQTSSAQESTGLVAQSQSLDQGSGEEQTKQNDEQGQQDPMQIEIPSGEHQGDNQTDVATGTYSNFDFESLFNDPSAHPSPDVVQQTPSVKEASQTEPTSTSSAPDQSQTASRPGENVVSNANADDNIDTIDFGDLTNFDGGDSGMQGGDDNNDNISSLLPGLESYANASTNPAEQQRQGQQAQNAANQDSFNIFDSADGPDFGSAMDDNTTMNNNQTQAQQTQATQQTNANMLGTNDNNSNEMTSTQADDTTTTDQQQQEPRDDTFDALMNFDNFDMGSFGDDMGEGGPNDGSAFDASFFDI</sequence>
<feature type="compositionally biased region" description="Polar residues" evidence="1">
    <location>
        <begin position="112"/>
        <end position="122"/>
    </location>
</feature>
<feature type="region of interest" description="Disordered" evidence="1">
    <location>
        <begin position="331"/>
        <end position="442"/>
    </location>
</feature>
<feature type="compositionally biased region" description="Low complexity" evidence="1">
    <location>
        <begin position="349"/>
        <end position="372"/>
    </location>
</feature>
<feature type="compositionally biased region" description="Low complexity" evidence="1">
    <location>
        <begin position="384"/>
        <end position="399"/>
    </location>
</feature>
<feature type="region of interest" description="Disordered" evidence="1">
    <location>
        <begin position="91"/>
        <end position="177"/>
    </location>
</feature>
<proteinExistence type="predicted"/>
<name>A0ABR3P4T3_9PEZI</name>
<evidence type="ECO:0000256" key="1">
    <source>
        <dbReference type="SAM" id="MobiDB-lite"/>
    </source>
</evidence>
<reference evidence="2 3" key="1">
    <citation type="submission" date="2024-07" db="EMBL/GenBank/DDBJ databases">
        <title>Draft sequence of the Neodothiora populina.</title>
        <authorList>
            <person name="Drown D.D."/>
            <person name="Schuette U.S."/>
            <person name="Buechlein A.B."/>
            <person name="Rusch D.R."/>
            <person name="Winton L.W."/>
            <person name="Adams G.A."/>
        </authorList>
    </citation>
    <scope>NUCLEOTIDE SEQUENCE [LARGE SCALE GENOMIC DNA]</scope>
    <source>
        <strain evidence="2 3">CPC 39397</strain>
    </source>
</reference>
<dbReference type="RefSeq" id="XP_069197410.1">
    <property type="nucleotide sequence ID" value="XM_069346199.1"/>
</dbReference>
<feature type="region of interest" description="Disordered" evidence="1">
    <location>
        <begin position="205"/>
        <end position="299"/>
    </location>
</feature>
<protein>
    <submittedName>
        <fullName evidence="2">Uncharacterized protein</fullName>
    </submittedName>
</protein>
<evidence type="ECO:0000313" key="2">
    <source>
        <dbReference type="EMBL" id="KAL1297728.1"/>
    </source>
</evidence>
<keyword evidence="3" id="KW-1185">Reference proteome</keyword>
<comment type="caution">
    <text evidence="2">The sequence shown here is derived from an EMBL/GenBank/DDBJ whole genome shotgun (WGS) entry which is preliminary data.</text>
</comment>
<dbReference type="Proteomes" id="UP001562354">
    <property type="component" value="Unassembled WGS sequence"/>
</dbReference>
<feature type="compositionally biased region" description="Polar residues" evidence="1">
    <location>
        <begin position="373"/>
        <end position="383"/>
    </location>
</feature>
<feature type="compositionally biased region" description="Polar residues" evidence="1">
    <location>
        <begin position="136"/>
        <end position="165"/>
    </location>
</feature>
<feature type="compositionally biased region" description="Polar residues" evidence="1">
    <location>
        <begin position="222"/>
        <end position="251"/>
    </location>
</feature>
<organism evidence="2 3">
    <name type="scientific">Neodothiora populina</name>
    <dbReference type="NCBI Taxonomy" id="2781224"/>
    <lineage>
        <taxon>Eukaryota</taxon>
        <taxon>Fungi</taxon>
        <taxon>Dikarya</taxon>
        <taxon>Ascomycota</taxon>
        <taxon>Pezizomycotina</taxon>
        <taxon>Dothideomycetes</taxon>
        <taxon>Dothideomycetidae</taxon>
        <taxon>Dothideales</taxon>
        <taxon>Dothioraceae</taxon>
        <taxon>Neodothiora</taxon>
    </lineage>
</organism>
<dbReference type="GeneID" id="95979968"/>
<dbReference type="EMBL" id="JBFMKM010000014">
    <property type="protein sequence ID" value="KAL1297728.1"/>
    <property type="molecule type" value="Genomic_DNA"/>
</dbReference>
<accession>A0ABR3P4T3</accession>